<comment type="similarity">
    <text evidence="2">Belongs to the ABC-4 integral membrane protein family. LolC/E subfamily.</text>
</comment>
<evidence type="ECO:0000256" key="5">
    <source>
        <dbReference type="ARBA" id="ARBA00022989"/>
    </source>
</evidence>
<dbReference type="Pfam" id="PF12704">
    <property type="entry name" value="MacB_PCD"/>
    <property type="match status" value="1"/>
</dbReference>
<proteinExistence type="inferred from homology"/>
<dbReference type="InterPro" id="IPR025857">
    <property type="entry name" value="MacB_PCD"/>
</dbReference>
<dbReference type="PANTHER" id="PTHR30489:SF0">
    <property type="entry name" value="LIPOPROTEIN-RELEASING SYSTEM TRANSMEMBRANE PROTEIN LOLE"/>
    <property type="match status" value="1"/>
</dbReference>
<feature type="domain" description="ABC3 transporter permease C-terminal" evidence="8">
    <location>
        <begin position="277"/>
        <end position="402"/>
    </location>
</feature>
<keyword evidence="4 7" id="KW-0812">Transmembrane</keyword>
<gene>
    <name evidence="10" type="ORF">GEV02_13775</name>
</gene>
<dbReference type="Proteomes" id="UP000440498">
    <property type="component" value="Unassembled WGS sequence"/>
</dbReference>
<evidence type="ECO:0000256" key="3">
    <source>
        <dbReference type="ARBA" id="ARBA00022475"/>
    </source>
</evidence>
<dbReference type="InterPro" id="IPR051447">
    <property type="entry name" value="Lipoprotein-release_system"/>
</dbReference>
<feature type="domain" description="MacB-like periplasmic core" evidence="9">
    <location>
        <begin position="25"/>
        <end position="244"/>
    </location>
</feature>
<dbReference type="Pfam" id="PF02687">
    <property type="entry name" value="FtsX"/>
    <property type="match status" value="1"/>
</dbReference>
<evidence type="ECO:0000256" key="1">
    <source>
        <dbReference type="ARBA" id="ARBA00004651"/>
    </source>
</evidence>
<protein>
    <submittedName>
        <fullName evidence="10">FtsX-like permease family protein</fullName>
    </submittedName>
</protein>
<reference evidence="10 11" key="1">
    <citation type="submission" date="2019-10" db="EMBL/GenBank/DDBJ databases">
        <title>Two novel species isolated from a subtropical stream in China.</title>
        <authorList>
            <person name="Lu H."/>
        </authorList>
    </citation>
    <scope>NUCLEOTIDE SEQUENCE [LARGE SCALE GENOMIC DNA]</scope>
    <source>
        <strain evidence="10 11">FT29W</strain>
    </source>
</reference>
<dbReference type="EMBL" id="WHUG01000004">
    <property type="protein sequence ID" value="MQA39218.1"/>
    <property type="molecule type" value="Genomic_DNA"/>
</dbReference>
<evidence type="ECO:0000313" key="11">
    <source>
        <dbReference type="Proteomes" id="UP000440498"/>
    </source>
</evidence>
<evidence type="ECO:0000256" key="7">
    <source>
        <dbReference type="SAM" id="Phobius"/>
    </source>
</evidence>
<evidence type="ECO:0000259" key="8">
    <source>
        <dbReference type="Pfam" id="PF02687"/>
    </source>
</evidence>
<feature type="transmembrane region" description="Helical" evidence="7">
    <location>
        <begin position="372"/>
        <end position="394"/>
    </location>
</feature>
<keyword evidence="3" id="KW-1003">Cell membrane</keyword>
<dbReference type="RefSeq" id="WP_152838484.1">
    <property type="nucleotide sequence ID" value="NZ_WHUG01000004.1"/>
</dbReference>
<dbReference type="PANTHER" id="PTHR30489">
    <property type="entry name" value="LIPOPROTEIN-RELEASING SYSTEM TRANSMEMBRANE PROTEIN LOLE"/>
    <property type="match status" value="1"/>
</dbReference>
<evidence type="ECO:0000259" key="9">
    <source>
        <dbReference type="Pfam" id="PF12704"/>
    </source>
</evidence>
<dbReference type="GO" id="GO:0044874">
    <property type="term" value="P:lipoprotein localization to outer membrane"/>
    <property type="evidence" value="ECO:0007669"/>
    <property type="project" value="TreeGrafter"/>
</dbReference>
<name>A0A6A7N303_9BURK</name>
<evidence type="ECO:0000256" key="6">
    <source>
        <dbReference type="ARBA" id="ARBA00023136"/>
    </source>
</evidence>
<feature type="transmembrane region" description="Helical" evidence="7">
    <location>
        <begin position="20"/>
        <end position="42"/>
    </location>
</feature>
<comment type="caution">
    <text evidence="10">The sequence shown here is derived from an EMBL/GenBank/DDBJ whole genome shotgun (WGS) entry which is preliminary data.</text>
</comment>
<keyword evidence="5 7" id="KW-1133">Transmembrane helix</keyword>
<dbReference type="InterPro" id="IPR003838">
    <property type="entry name" value="ABC3_permease_C"/>
</dbReference>
<evidence type="ECO:0000256" key="2">
    <source>
        <dbReference type="ARBA" id="ARBA00005236"/>
    </source>
</evidence>
<feature type="transmembrane region" description="Helical" evidence="7">
    <location>
        <begin position="275"/>
        <end position="299"/>
    </location>
</feature>
<keyword evidence="6 7" id="KW-0472">Membrane</keyword>
<evidence type="ECO:0000313" key="10">
    <source>
        <dbReference type="EMBL" id="MQA39218.1"/>
    </source>
</evidence>
<dbReference type="GO" id="GO:0098797">
    <property type="term" value="C:plasma membrane protein complex"/>
    <property type="evidence" value="ECO:0007669"/>
    <property type="project" value="TreeGrafter"/>
</dbReference>
<evidence type="ECO:0000256" key="4">
    <source>
        <dbReference type="ARBA" id="ARBA00022692"/>
    </source>
</evidence>
<organism evidence="10 11">
    <name type="scientific">Rugamonas aquatica</name>
    <dbReference type="NCBI Taxonomy" id="2743357"/>
    <lineage>
        <taxon>Bacteria</taxon>
        <taxon>Pseudomonadati</taxon>
        <taxon>Pseudomonadota</taxon>
        <taxon>Betaproteobacteria</taxon>
        <taxon>Burkholderiales</taxon>
        <taxon>Oxalobacteraceae</taxon>
        <taxon>Telluria group</taxon>
        <taxon>Rugamonas</taxon>
    </lineage>
</organism>
<accession>A0A6A7N303</accession>
<comment type="subcellular location">
    <subcellularLocation>
        <location evidence="1">Cell membrane</location>
        <topology evidence="1">Multi-pass membrane protein</topology>
    </subcellularLocation>
</comment>
<sequence>MSQWLTLALRNVRRNGRRSFLLGGTIGVGTLALLLFVAYISASLDGLRESTIRSGLGHAQLAGEGQFDGYAEQQLQYGLERPVLARVEALLAQEPQVRRVVPRLSFAGLVSNGARTLNFEGSGVMPDRERQAFGAFQTLAAGASLSAKPEGRYQVVIGKEMARRLAVKPGDSITLMTTTVNGSVNAMDLEVVGLVATGIPQTDLYLLQLPLETAQELLRTTKVSSVAVLYQDTAQADEVSGRLRGALAGARVELRTWQSLAPLYSQVLALYRNQFLVFGIVICIIVFLGVAAMTLTTIYERGREIGTMRAMGIGHALVRRLFVMEGMLQGLFGACAGALLAFVAILLINAAHIELAPPPGRNAGVLLQMLWVPSYSAAIICALPLVAMLAAWTISRRIGRMPIMSSLSIQ</sequence>
<keyword evidence="11" id="KW-1185">Reference proteome</keyword>
<dbReference type="AlphaFoldDB" id="A0A6A7N303"/>
<feature type="transmembrane region" description="Helical" evidence="7">
    <location>
        <begin position="330"/>
        <end position="352"/>
    </location>
</feature>